<sequence>MAENEMKMDGPISDFFREHYSREWPPEQQVDFLIELFSNLSLHMRPVFPSDEAMVKVASQMMTEALKRRKVEWYFGPADQTPQ</sequence>
<accession>A0AAP4A7S5</accession>
<organism evidence="1 2">
    <name type="scientific">Paenibacillus polymyxa</name>
    <name type="common">Bacillus polymyxa</name>
    <dbReference type="NCBI Taxonomy" id="1406"/>
    <lineage>
        <taxon>Bacteria</taxon>
        <taxon>Bacillati</taxon>
        <taxon>Bacillota</taxon>
        <taxon>Bacilli</taxon>
        <taxon>Bacillales</taxon>
        <taxon>Paenibacillaceae</taxon>
        <taxon>Paenibacillus</taxon>
    </lineage>
</organism>
<evidence type="ECO:0000313" key="2">
    <source>
        <dbReference type="Proteomes" id="UP001229409"/>
    </source>
</evidence>
<dbReference type="EMBL" id="JARVWT010000016">
    <property type="protein sequence ID" value="MDH2334304.1"/>
    <property type="molecule type" value="Genomic_DNA"/>
</dbReference>
<protein>
    <submittedName>
        <fullName evidence="1">Uncharacterized protein</fullName>
    </submittedName>
</protein>
<proteinExistence type="predicted"/>
<name>A0AAP4A7S5_PAEPO</name>
<comment type="caution">
    <text evidence="1">The sequence shown here is derived from an EMBL/GenBank/DDBJ whole genome shotgun (WGS) entry which is preliminary data.</text>
</comment>
<dbReference type="Proteomes" id="UP001229409">
    <property type="component" value="Unassembled WGS sequence"/>
</dbReference>
<dbReference type="AlphaFoldDB" id="A0AAP4A7S5"/>
<dbReference type="RefSeq" id="WP_279836216.1">
    <property type="nucleotide sequence ID" value="NZ_JARVWT010000016.1"/>
</dbReference>
<reference evidence="1" key="1">
    <citation type="submission" date="2023-04" db="EMBL/GenBank/DDBJ databases">
        <title>Uncovering the Secrets of Slow-Growing Bacteria in Tropical Savanna Soil through Cultivation and Genomic Analysis.</title>
        <authorList>
            <person name="Goncalves O.S."/>
            <person name="Santana M.F."/>
        </authorList>
    </citation>
    <scope>NUCLEOTIDE SEQUENCE</scope>
    <source>
        <strain evidence="1">ANTI</strain>
    </source>
</reference>
<evidence type="ECO:0000313" key="1">
    <source>
        <dbReference type="EMBL" id="MDH2334304.1"/>
    </source>
</evidence>
<gene>
    <name evidence="1" type="ORF">QDS18_25860</name>
</gene>